<dbReference type="InterPro" id="IPR018704">
    <property type="entry name" value="SecYEG/CpoB_TPR"/>
</dbReference>
<proteinExistence type="inferred from homology"/>
<evidence type="ECO:0000256" key="5">
    <source>
        <dbReference type="ARBA" id="ARBA00023136"/>
    </source>
</evidence>
<feature type="domain" description="Ancillary SecYEG translocon subunit/Cell division coordinator CpoB TPR" evidence="10">
    <location>
        <begin position="20"/>
        <end position="155"/>
    </location>
</feature>
<dbReference type="PANTHER" id="PTHR38035:SF1">
    <property type="entry name" value="ANCILLARY SECYEG TRANSLOCON SUBUNIT"/>
    <property type="match status" value="1"/>
</dbReference>
<keyword evidence="4 9" id="KW-1133">Transmembrane helix</keyword>
<dbReference type="InterPro" id="IPR026039">
    <property type="entry name" value="YfgM"/>
</dbReference>
<keyword evidence="12" id="KW-1185">Reference proteome</keyword>
<evidence type="ECO:0000256" key="2">
    <source>
        <dbReference type="ARBA" id="ARBA00022475"/>
    </source>
</evidence>
<dbReference type="Gene3D" id="1.25.40.10">
    <property type="entry name" value="Tetratricopeptide repeat domain"/>
    <property type="match status" value="1"/>
</dbReference>
<evidence type="ECO:0000256" key="1">
    <source>
        <dbReference type="ARBA" id="ARBA00004401"/>
    </source>
</evidence>
<name>A0A1X7NSK3_9HYPH</name>
<keyword evidence="6" id="KW-0143">Chaperone</keyword>
<dbReference type="GO" id="GO:0005886">
    <property type="term" value="C:plasma membrane"/>
    <property type="evidence" value="ECO:0007669"/>
    <property type="project" value="UniProtKB-SubCell"/>
</dbReference>
<dbReference type="Pfam" id="PF09976">
    <property type="entry name" value="TPR_21"/>
    <property type="match status" value="1"/>
</dbReference>
<keyword evidence="3 9" id="KW-0812">Transmembrane</keyword>
<dbReference type="Proteomes" id="UP000193083">
    <property type="component" value="Unassembled WGS sequence"/>
</dbReference>
<dbReference type="InterPro" id="IPR011990">
    <property type="entry name" value="TPR-like_helical_dom_sf"/>
</dbReference>
<evidence type="ECO:0000256" key="3">
    <source>
        <dbReference type="ARBA" id="ARBA00022692"/>
    </source>
</evidence>
<evidence type="ECO:0000256" key="4">
    <source>
        <dbReference type="ARBA" id="ARBA00022989"/>
    </source>
</evidence>
<evidence type="ECO:0000256" key="6">
    <source>
        <dbReference type="ARBA" id="ARBA00023186"/>
    </source>
</evidence>
<feature type="transmembrane region" description="Helical" evidence="9">
    <location>
        <begin position="26"/>
        <end position="47"/>
    </location>
</feature>
<evidence type="ECO:0000256" key="7">
    <source>
        <dbReference type="ARBA" id="ARBA00024197"/>
    </source>
</evidence>
<dbReference type="EMBL" id="FXBL01000004">
    <property type="protein sequence ID" value="SMH41116.1"/>
    <property type="molecule type" value="Genomic_DNA"/>
</dbReference>
<comment type="similarity">
    <text evidence="7">Belongs to the YfgM family.</text>
</comment>
<reference evidence="11 12" key="1">
    <citation type="submission" date="2017-04" db="EMBL/GenBank/DDBJ databases">
        <authorList>
            <person name="Afonso C.L."/>
            <person name="Miller P.J."/>
            <person name="Scott M.A."/>
            <person name="Spackman E."/>
            <person name="Goraichik I."/>
            <person name="Dimitrov K.M."/>
            <person name="Suarez D.L."/>
            <person name="Swayne D.E."/>
        </authorList>
    </citation>
    <scope>NUCLEOTIDE SEQUENCE [LARGE SCALE GENOMIC DNA]</scope>
    <source>
        <strain evidence="11 12">B5P</strain>
    </source>
</reference>
<dbReference type="OrthoDB" id="7173339at2"/>
<dbReference type="SUPFAM" id="SSF48452">
    <property type="entry name" value="TPR-like"/>
    <property type="match status" value="1"/>
</dbReference>
<evidence type="ECO:0000256" key="9">
    <source>
        <dbReference type="SAM" id="Phobius"/>
    </source>
</evidence>
<keyword evidence="2" id="KW-1003">Cell membrane</keyword>
<dbReference type="PANTHER" id="PTHR38035">
    <property type="entry name" value="UPF0070 PROTEIN YFGM"/>
    <property type="match status" value="1"/>
</dbReference>
<organism evidence="11 12">
    <name type="scientific">Mesorhizobium australicum</name>
    <dbReference type="NCBI Taxonomy" id="536018"/>
    <lineage>
        <taxon>Bacteria</taxon>
        <taxon>Pseudomonadati</taxon>
        <taxon>Pseudomonadota</taxon>
        <taxon>Alphaproteobacteria</taxon>
        <taxon>Hyphomicrobiales</taxon>
        <taxon>Phyllobacteriaceae</taxon>
        <taxon>Mesorhizobium</taxon>
    </lineage>
</organism>
<accession>A0A1X7NSK3</accession>
<evidence type="ECO:0000313" key="11">
    <source>
        <dbReference type="EMBL" id="SMH41116.1"/>
    </source>
</evidence>
<protein>
    <recommendedName>
        <fullName evidence="8">Ancillary SecYEG translocon subunit</fullName>
    </recommendedName>
</protein>
<comment type="subcellular location">
    <subcellularLocation>
        <location evidence="1">Cell membrane</location>
        <topology evidence="1">Single-pass type II membrane protein</topology>
    </subcellularLocation>
</comment>
<keyword evidence="5 9" id="KW-0472">Membrane</keyword>
<dbReference type="AlphaFoldDB" id="A0A1X7NSK3"/>
<gene>
    <name evidence="11" type="ORF">SAMN02982922_2481</name>
</gene>
<evidence type="ECO:0000259" key="10">
    <source>
        <dbReference type="Pfam" id="PF09976"/>
    </source>
</evidence>
<dbReference type="RefSeq" id="WP_085464428.1">
    <property type="nucleotide sequence ID" value="NZ_FXBL01000004.1"/>
</dbReference>
<evidence type="ECO:0000313" key="12">
    <source>
        <dbReference type="Proteomes" id="UP000193083"/>
    </source>
</evidence>
<dbReference type="GO" id="GO:0044877">
    <property type="term" value="F:protein-containing complex binding"/>
    <property type="evidence" value="ECO:0007669"/>
    <property type="project" value="InterPro"/>
</dbReference>
<sequence length="221" mass="23673">MSDDSFIREVNEEIRQEQAKAIWDRFGPMLIGAAVLVVLGTAAWVGYDYWRTQTANASGDRFSQALSLANAGKNDEAIAALEALEADGYGAYPLLARMRAATVLADKGDFDGAVKQFDEVAADGSIPGSIRDMARLRAALILVDHGTQADVASRVEALTAETNPLRHSAREALALVAWKDGKFADALTLFDQIAADSAAPRNNRERATLMSELIRSSGSAS</sequence>
<evidence type="ECO:0000256" key="8">
    <source>
        <dbReference type="ARBA" id="ARBA00024235"/>
    </source>
</evidence>